<comment type="caution">
    <text evidence="1">The sequence shown here is derived from an EMBL/GenBank/DDBJ whole genome shotgun (WGS) entry which is preliminary data.</text>
</comment>
<evidence type="ECO:0000313" key="2">
    <source>
        <dbReference type="Proteomes" id="UP001228581"/>
    </source>
</evidence>
<reference evidence="1 2" key="1">
    <citation type="submission" date="2023-05" db="EMBL/GenBank/DDBJ databases">
        <authorList>
            <person name="Zhang X."/>
        </authorList>
    </citation>
    <scope>NUCLEOTIDE SEQUENCE [LARGE SCALE GENOMIC DNA]</scope>
    <source>
        <strain evidence="1 2">DM2B3-1</strain>
    </source>
</reference>
<evidence type="ECO:0000313" key="1">
    <source>
        <dbReference type="EMBL" id="MDJ1491899.1"/>
    </source>
</evidence>
<sequence length="222" mass="25161">MRIGVISEGHADRAVITNILIGLLGIDESDIEPLRPIYALDETDKALRADPRTFGSWSSVKEECEKRELIDGFLAIEGQDFIVIHIDTAEASEYGITRPDKRENNYCEELRALIIAQINTWLEIDISNHILYAIAVEEIDAWILTIYEKTDSTKTAKPKERLGRVLSKSGKNSTSNYENYFSISKPLSKPKDIKKGKYLTYNCSLNAFFEEIHTKVLSKIMG</sequence>
<evidence type="ECO:0008006" key="3">
    <source>
        <dbReference type="Google" id="ProtNLM"/>
    </source>
</evidence>
<accession>A0ABT7CDT6</accession>
<gene>
    <name evidence="1" type="ORF">QNI19_03075</name>
</gene>
<name>A0ABT7CDT6_9BACT</name>
<organism evidence="1 2">
    <name type="scientific">Xanthocytophaga flava</name>
    <dbReference type="NCBI Taxonomy" id="3048013"/>
    <lineage>
        <taxon>Bacteria</taxon>
        <taxon>Pseudomonadati</taxon>
        <taxon>Bacteroidota</taxon>
        <taxon>Cytophagia</taxon>
        <taxon>Cytophagales</taxon>
        <taxon>Rhodocytophagaceae</taxon>
        <taxon>Xanthocytophaga</taxon>
    </lineage>
</organism>
<dbReference type="EMBL" id="JASJOT010000001">
    <property type="protein sequence ID" value="MDJ1491899.1"/>
    <property type="molecule type" value="Genomic_DNA"/>
</dbReference>
<dbReference type="Proteomes" id="UP001228581">
    <property type="component" value="Unassembled WGS sequence"/>
</dbReference>
<proteinExistence type="predicted"/>
<keyword evidence="2" id="KW-1185">Reference proteome</keyword>
<dbReference type="RefSeq" id="WP_313992112.1">
    <property type="nucleotide sequence ID" value="NZ_JASJOR010000035.1"/>
</dbReference>
<protein>
    <recommendedName>
        <fullName evidence="3">DUF4276 family protein</fullName>
    </recommendedName>
</protein>